<evidence type="ECO:0000313" key="2">
    <source>
        <dbReference type="EMBL" id="CAE8636230.1"/>
    </source>
</evidence>
<accession>A0A813HFG2</accession>
<comment type="caution">
    <text evidence="2">The sequence shown here is derived from an EMBL/GenBank/DDBJ whole genome shotgun (WGS) entry which is preliminary data.</text>
</comment>
<dbReference type="AlphaFoldDB" id="A0A813HFG2"/>
<gene>
    <name evidence="2" type="ORF">PGLA2088_LOCUS1579</name>
</gene>
<protein>
    <submittedName>
        <fullName evidence="2">Uncharacterized protein</fullName>
    </submittedName>
</protein>
<dbReference type="EMBL" id="CAJNNW010001228">
    <property type="protein sequence ID" value="CAE8636230.1"/>
    <property type="molecule type" value="Genomic_DNA"/>
</dbReference>
<proteinExistence type="predicted"/>
<feature type="non-terminal residue" evidence="2">
    <location>
        <position position="132"/>
    </location>
</feature>
<reference evidence="2" key="1">
    <citation type="submission" date="2021-02" db="EMBL/GenBank/DDBJ databases">
        <authorList>
            <person name="Dougan E. K."/>
            <person name="Rhodes N."/>
            <person name="Thang M."/>
            <person name="Chan C."/>
        </authorList>
    </citation>
    <scope>NUCLEOTIDE SEQUENCE</scope>
</reference>
<feature type="region of interest" description="Disordered" evidence="1">
    <location>
        <begin position="86"/>
        <end position="110"/>
    </location>
</feature>
<dbReference type="InterPro" id="IPR029063">
    <property type="entry name" value="SAM-dependent_MTases_sf"/>
</dbReference>
<evidence type="ECO:0000313" key="3">
    <source>
        <dbReference type="Proteomes" id="UP000626109"/>
    </source>
</evidence>
<feature type="non-terminal residue" evidence="2">
    <location>
        <position position="1"/>
    </location>
</feature>
<dbReference type="Gene3D" id="3.40.50.150">
    <property type="entry name" value="Vaccinia Virus protein VP39"/>
    <property type="match status" value="1"/>
</dbReference>
<sequence length="132" mass="14501">DAERFAAEHGDNFDFIFGADVLYVDRVAKLLFETAERLLAPNGCFYLGVVERHKHITSELRRAAAEGGWCFDATRGIGKELAHLCPGFRGRKPPPPPGKTDGPKPGMGGKLFEFQQELQATHRQFACGENGA</sequence>
<dbReference type="SUPFAM" id="SSF53335">
    <property type="entry name" value="S-adenosyl-L-methionine-dependent methyltransferases"/>
    <property type="match status" value="1"/>
</dbReference>
<name>A0A813HFG2_POLGL</name>
<dbReference type="Proteomes" id="UP000626109">
    <property type="component" value="Unassembled WGS sequence"/>
</dbReference>
<evidence type="ECO:0000256" key="1">
    <source>
        <dbReference type="SAM" id="MobiDB-lite"/>
    </source>
</evidence>
<organism evidence="2 3">
    <name type="scientific">Polarella glacialis</name>
    <name type="common">Dinoflagellate</name>
    <dbReference type="NCBI Taxonomy" id="89957"/>
    <lineage>
        <taxon>Eukaryota</taxon>
        <taxon>Sar</taxon>
        <taxon>Alveolata</taxon>
        <taxon>Dinophyceae</taxon>
        <taxon>Suessiales</taxon>
        <taxon>Suessiaceae</taxon>
        <taxon>Polarella</taxon>
    </lineage>
</organism>